<keyword evidence="2" id="KW-1185">Reference proteome</keyword>
<protein>
    <submittedName>
        <fullName evidence="1">Uncharacterized protein</fullName>
    </submittedName>
</protein>
<evidence type="ECO:0000313" key="1">
    <source>
        <dbReference type="EMBL" id="RNA02299.1"/>
    </source>
</evidence>
<evidence type="ECO:0000313" key="2">
    <source>
        <dbReference type="Proteomes" id="UP000276133"/>
    </source>
</evidence>
<dbReference type="AlphaFoldDB" id="A0A3M7PTM7"/>
<accession>A0A3M7PTM7</accession>
<reference evidence="1 2" key="1">
    <citation type="journal article" date="2018" name="Sci. Rep.">
        <title>Genomic signatures of local adaptation to the degree of environmental predictability in rotifers.</title>
        <authorList>
            <person name="Franch-Gras L."/>
            <person name="Hahn C."/>
            <person name="Garcia-Roger E.M."/>
            <person name="Carmona M.J."/>
            <person name="Serra M."/>
            <person name="Gomez A."/>
        </authorList>
    </citation>
    <scope>NUCLEOTIDE SEQUENCE [LARGE SCALE GENOMIC DNA]</scope>
    <source>
        <strain evidence="1">HYR1</strain>
    </source>
</reference>
<proteinExistence type="predicted"/>
<comment type="caution">
    <text evidence="1">The sequence shown here is derived from an EMBL/GenBank/DDBJ whole genome shotgun (WGS) entry which is preliminary data.</text>
</comment>
<dbReference type="EMBL" id="REGN01008930">
    <property type="protein sequence ID" value="RNA02299.1"/>
    <property type="molecule type" value="Genomic_DNA"/>
</dbReference>
<sequence>FKLNSDIFQRFCTSLDQTFTVDATLNVAPFCIHRINFKLYEKKILSNFTINHLNFIRIKITKIQSGKLSLSSEGPKHVLPTKTCSNQYIGGTKDVSASTIYRTCFGPSELKLWSYKMIRNLEEKNY</sequence>
<name>A0A3M7PTM7_BRAPC</name>
<dbReference type="Proteomes" id="UP000276133">
    <property type="component" value="Unassembled WGS sequence"/>
</dbReference>
<gene>
    <name evidence="1" type="ORF">BpHYR1_045262</name>
</gene>
<feature type="non-terminal residue" evidence="1">
    <location>
        <position position="1"/>
    </location>
</feature>
<organism evidence="1 2">
    <name type="scientific">Brachionus plicatilis</name>
    <name type="common">Marine rotifer</name>
    <name type="synonym">Brachionus muelleri</name>
    <dbReference type="NCBI Taxonomy" id="10195"/>
    <lineage>
        <taxon>Eukaryota</taxon>
        <taxon>Metazoa</taxon>
        <taxon>Spiralia</taxon>
        <taxon>Gnathifera</taxon>
        <taxon>Rotifera</taxon>
        <taxon>Eurotatoria</taxon>
        <taxon>Monogononta</taxon>
        <taxon>Pseudotrocha</taxon>
        <taxon>Ploima</taxon>
        <taxon>Brachionidae</taxon>
        <taxon>Brachionus</taxon>
    </lineage>
</organism>